<reference evidence="3 4" key="1">
    <citation type="submission" date="2015-07" db="EMBL/GenBank/DDBJ databases">
        <title>Genome analysis of myxobacterium Chondromyces crocatus Cm c5 reveals a high potential for natural compound synthesis and the genetic basis for the loss of fruiting body formation.</title>
        <authorList>
            <person name="Zaburannyi N."/>
            <person name="Bunk B."/>
            <person name="Maier J."/>
            <person name="Overmann J."/>
            <person name="Mueller R."/>
        </authorList>
    </citation>
    <scope>NUCLEOTIDE SEQUENCE [LARGE SCALE GENOMIC DNA]</scope>
    <source>
        <strain evidence="3 4">Cm c5</strain>
    </source>
</reference>
<dbReference type="RefSeq" id="WP_050429805.1">
    <property type="nucleotide sequence ID" value="NZ_CP012159.1"/>
</dbReference>
<gene>
    <name evidence="3" type="ORF">CMC5_015760</name>
</gene>
<feature type="region of interest" description="Disordered" evidence="1">
    <location>
        <begin position="25"/>
        <end position="65"/>
    </location>
</feature>
<feature type="chain" id="PRO_5005459076" description="Lipoprotein" evidence="2">
    <location>
        <begin position="19"/>
        <end position="244"/>
    </location>
</feature>
<accession>A0A0K1E985</accession>
<evidence type="ECO:0008006" key="5">
    <source>
        <dbReference type="Google" id="ProtNLM"/>
    </source>
</evidence>
<dbReference type="KEGG" id="ccro:CMC5_015760"/>
<dbReference type="AlphaFoldDB" id="A0A0K1E985"/>
<dbReference type="OrthoDB" id="5505579at2"/>
<organism evidence="3 4">
    <name type="scientific">Chondromyces crocatus</name>
    <dbReference type="NCBI Taxonomy" id="52"/>
    <lineage>
        <taxon>Bacteria</taxon>
        <taxon>Pseudomonadati</taxon>
        <taxon>Myxococcota</taxon>
        <taxon>Polyangia</taxon>
        <taxon>Polyangiales</taxon>
        <taxon>Polyangiaceae</taxon>
        <taxon>Chondromyces</taxon>
    </lineage>
</organism>
<dbReference type="EMBL" id="CP012159">
    <property type="protein sequence ID" value="AKT37435.1"/>
    <property type="molecule type" value="Genomic_DNA"/>
</dbReference>
<evidence type="ECO:0000313" key="3">
    <source>
        <dbReference type="EMBL" id="AKT37435.1"/>
    </source>
</evidence>
<dbReference type="PROSITE" id="PS51257">
    <property type="entry name" value="PROKAR_LIPOPROTEIN"/>
    <property type="match status" value="1"/>
</dbReference>
<proteinExistence type="predicted"/>
<keyword evidence="4" id="KW-1185">Reference proteome</keyword>
<feature type="signal peptide" evidence="2">
    <location>
        <begin position="1"/>
        <end position="18"/>
    </location>
</feature>
<dbReference type="Proteomes" id="UP000067626">
    <property type="component" value="Chromosome"/>
</dbReference>
<dbReference type="STRING" id="52.CMC5_015760"/>
<sequence>MSKHDPSLVGLAALLAFAAGCFPNGGSTPRDEEEPPFVHPGVGAEGTPGESPGDLGGGARPGQSRSVRRMTIDVLQASMARVAGRDVHGNPIIWQFNGRDGFSDGAFGRALGRPDFQSSTEEGTVSNALYLKFVGDAARDVCTQMAKNDLLRNDASTRSLFPEAPWDGVATEAQVTRNVQHLLLRFLGLRVSASDPMVPALREVYQTGVDRFAVPGGGGELTPAAEGWRGVCVALFESPLFHND</sequence>
<name>A0A0K1E985_CHOCO</name>
<evidence type="ECO:0000256" key="2">
    <source>
        <dbReference type="SAM" id="SignalP"/>
    </source>
</evidence>
<evidence type="ECO:0000313" key="4">
    <source>
        <dbReference type="Proteomes" id="UP000067626"/>
    </source>
</evidence>
<protein>
    <recommendedName>
        <fullName evidence="5">Lipoprotein</fullName>
    </recommendedName>
</protein>
<evidence type="ECO:0000256" key="1">
    <source>
        <dbReference type="SAM" id="MobiDB-lite"/>
    </source>
</evidence>
<keyword evidence="2" id="KW-0732">Signal</keyword>